<feature type="region of interest" description="Disordered" evidence="1">
    <location>
        <begin position="115"/>
        <end position="233"/>
    </location>
</feature>
<dbReference type="EMBL" id="AOLV01000010">
    <property type="protein sequence ID" value="EPX86439.1"/>
    <property type="molecule type" value="Genomic_DNA"/>
</dbReference>
<gene>
    <name evidence="2" type="ORF">ruthe_01254</name>
</gene>
<name>S9SJ88_9RHOB</name>
<dbReference type="HOGENOM" id="CLU_1189200_0_0_5"/>
<protein>
    <submittedName>
        <fullName evidence="2">Uncharacterized protein</fullName>
    </submittedName>
</protein>
<dbReference type="Proteomes" id="UP000015346">
    <property type="component" value="Unassembled WGS sequence"/>
</dbReference>
<evidence type="ECO:0000313" key="2">
    <source>
        <dbReference type="EMBL" id="EPX86439.1"/>
    </source>
</evidence>
<proteinExistence type="predicted"/>
<feature type="compositionally biased region" description="Polar residues" evidence="1">
    <location>
        <begin position="157"/>
        <end position="175"/>
    </location>
</feature>
<comment type="caution">
    <text evidence="2">The sequence shown here is derived from an EMBL/GenBank/DDBJ whole genome shotgun (WGS) entry which is preliminary data.</text>
</comment>
<reference evidence="2 3" key="1">
    <citation type="journal article" date="2013" name="Stand. Genomic Sci.">
        <title>Genome sequence of the reddish-pigmented Rubellimicrobium thermophilum type strain (DSM 16684(T)), a member of the Roseobacter clade.</title>
        <authorList>
            <person name="Fiebig A."/>
            <person name="Riedel T."/>
            <person name="Gronow S."/>
            <person name="Petersen J."/>
            <person name="Klenk H.P."/>
            <person name="Goker M."/>
        </authorList>
    </citation>
    <scope>NUCLEOTIDE SEQUENCE [LARGE SCALE GENOMIC DNA]</scope>
    <source>
        <strain evidence="2 3">DSM 16684</strain>
    </source>
</reference>
<keyword evidence="3" id="KW-1185">Reference proteome</keyword>
<feature type="compositionally biased region" description="Low complexity" evidence="1">
    <location>
        <begin position="209"/>
        <end position="221"/>
    </location>
</feature>
<evidence type="ECO:0000313" key="3">
    <source>
        <dbReference type="Proteomes" id="UP000015346"/>
    </source>
</evidence>
<dbReference type="AlphaFoldDB" id="S9SJ88"/>
<evidence type="ECO:0000256" key="1">
    <source>
        <dbReference type="SAM" id="MobiDB-lite"/>
    </source>
</evidence>
<dbReference type="STRING" id="1123069.ruthe_01254"/>
<accession>S9SJ88</accession>
<sequence length="233" mass="24331">MSIIASTGRPCRARMAASDVAPVQPATWDRPVARATSIPRWIEAIQAAQEKGRTIPVVPRIDSPPRMPRRGFHVRAASASPPGMEMVTVTSPLRPYRAARSAIVSSIMARGTGLIAGSPGGTGRPGFVTVPTPSPARKRTPPGEGPTRVTIRAPWVTSGSSPASLTIPASAQSAPSARCDKAKDGVSPRGKRMVTGSGHSPPHRRDSAARSAAVAQAPVVQPRRREVLVTAGE</sequence>
<organism evidence="2 3">
    <name type="scientific">Rubellimicrobium thermophilum DSM 16684</name>
    <dbReference type="NCBI Taxonomy" id="1123069"/>
    <lineage>
        <taxon>Bacteria</taxon>
        <taxon>Pseudomonadati</taxon>
        <taxon>Pseudomonadota</taxon>
        <taxon>Alphaproteobacteria</taxon>
        <taxon>Rhodobacterales</taxon>
        <taxon>Roseobacteraceae</taxon>
        <taxon>Rubellimicrobium</taxon>
    </lineage>
</organism>